<sequence>MPGPPKSSVYLAGRRSSSPLMEQSGHRLQWLWKTDWRVSPNSSIQGERFGRKPFPVTNLGPSSTQGRVMRGIENDVT</sequence>
<evidence type="ECO:0000313" key="3">
    <source>
        <dbReference type="Proteomes" id="UP001054945"/>
    </source>
</evidence>
<comment type="caution">
    <text evidence="2">The sequence shown here is derived from an EMBL/GenBank/DDBJ whole genome shotgun (WGS) entry which is preliminary data.</text>
</comment>
<evidence type="ECO:0000256" key="1">
    <source>
        <dbReference type="SAM" id="MobiDB-lite"/>
    </source>
</evidence>
<gene>
    <name evidence="2" type="ORF">CEXT_469871</name>
</gene>
<dbReference type="Proteomes" id="UP001054945">
    <property type="component" value="Unassembled WGS sequence"/>
</dbReference>
<protein>
    <submittedName>
        <fullName evidence="2">Uncharacterized protein</fullName>
    </submittedName>
</protein>
<name>A0AAV4WDM4_CAEEX</name>
<accession>A0AAV4WDM4</accession>
<reference evidence="2 3" key="1">
    <citation type="submission" date="2021-06" db="EMBL/GenBank/DDBJ databases">
        <title>Caerostris extrusa draft genome.</title>
        <authorList>
            <person name="Kono N."/>
            <person name="Arakawa K."/>
        </authorList>
    </citation>
    <scope>NUCLEOTIDE SEQUENCE [LARGE SCALE GENOMIC DNA]</scope>
</reference>
<feature type="region of interest" description="Disordered" evidence="1">
    <location>
        <begin position="42"/>
        <end position="77"/>
    </location>
</feature>
<dbReference type="EMBL" id="BPLR01015886">
    <property type="protein sequence ID" value="GIY79410.1"/>
    <property type="molecule type" value="Genomic_DNA"/>
</dbReference>
<dbReference type="AlphaFoldDB" id="A0AAV4WDM4"/>
<evidence type="ECO:0000313" key="2">
    <source>
        <dbReference type="EMBL" id="GIY79410.1"/>
    </source>
</evidence>
<organism evidence="2 3">
    <name type="scientific">Caerostris extrusa</name>
    <name type="common">Bark spider</name>
    <name type="synonym">Caerostris bankana</name>
    <dbReference type="NCBI Taxonomy" id="172846"/>
    <lineage>
        <taxon>Eukaryota</taxon>
        <taxon>Metazoa</taxon>
        <taxon>Ecdysozoa</taxon>
        <taxon>Arthropoda</taxon>
        <taxon>Chelicerata</taxon>
        <taxon>Arachnida</taxon>
        <taxon>Araneae</taxon>
        <taxon>Araneomorphae</taxon>
        <taxon>Entelegynae</taxon>
        <taxon>Araneoidea</taxon>
        <taxon>Araneidae</taxon>
        <taxon>Caerostris</taxon>
    </lineage>
</organism>
<keyword evidence="3" id="KW-1185">Reference proteome</keyword>
<proteinExistence type="predicted"/>